<dbReference type="EMBL" id="JAIWYP010000003">
    <property type="protein sequence ID" value="KAH3859479.1"/>
    <property type="molecule type" value="Genomic_DNA"/>
</dbReference>
<dbReference type="Proteomes" id="UP000828390">
    <property type="component" value="Unassembled WGS sequence"/>
</dbReference>
<reference evidence="1" key="1">
    <citation type="journal article" date="2019" name="bioRxiv">
        <title>The Genome of the Zebra Mussel, Dreissena polymorpha: A Resource for Invasive Species Research.</title>
        <authorList>
            <person name="McCartney M.A."/>
            <person name="Auch B."/>
            <person name="Kono T."/>
            <person name="Mallez S."/>
            <person name="Zhang Y."/>
            <person name="Obille A."/>
            <person name="Becker A."/>
            <person name="Abrahante J.E."/>
            <person name="Garbe J."/>
            <person name="Badalamenti J.P."/>
            <person name="Herman A."/>
            <person name="Mangelson H."/>
            <person name="Liachko I."/>
            <person name="Sullivan S."/>
            <person name="Sone E.D."/>
            <person name="Koren S."/>
            <person name="Silverstein K.A.T."/>
            <person name="Beckman K.B."/>
            <person name="Gohl D.M."/>
        </authorList>
    </citation>
    <scope>NUCLEOTIDE SEQUENCE</scope>
    <source>
        <strain evidence="1">Duluth1</strain>
        <tissue evidence="1">Whole animal</tissue>
    </source>
</reference>
<evidence type="ECO:0000313" key="1">
    <source>
        <dbReference type="EMBL" id="KAH3859479.1"/>
    </source>
</evidence>
<proteinExistence type="predicted"/>
<protein>
    <submittedName>
        <fullName evidence="1">Uncharacterized protein</fullName>
    </submittedName>
</protein>
<reference evidence="1" key="2">
    <citation type="submission" date="2020-11" db="EMBL/GenBank/DDBJ databases">
        <authorList>
            <person name="McCartney M.A."/>
            <person name="Auch B."/>
            <person name="Kono T."/>
            <person name="Mallez S."/>
            <person name="Becker A."/>
            <person name="Gohl D.M."/>
            <person name="Silverstein K.A.T."/>
            <person name="Koren S."/>
            <person name="Bechman K.B."/>
            <person name="Herman A."/>
            <person name="Abrahante J.E."/>
            <person name="Garbe J."/>
        </authorList>
    </citation>
    <scope>NUCLEOTIDE SEQUENCE</scope>
    <source>
        <strain evidence="1">Duluth1</strain>
        <tissue evidence="1">Whole animal</tissue>
    </source>
</reference>
<sequence>MSLATQPDGQLPLESVFENHNFLMETGKVAEGHFDKNEFSKNIAVIGYPGFAYALKPVLRKHEMIKPVFVIDTVEKQQMFQDDPMIPEHKRNNVFKYNITSFASGLKKTIIQENELLDTLENISGVTVFSEVHDLGFVKLLDYRLCNESGLYEYPINWFLAMPSAIYKNLTLISRGFYKVSFHALHKCTVKKMALTGTHSMHPVLLHVTPNYQLLSQLKVERKFFKVFLNQMGQKTSLILPFVESMVTDSTEVVRPLLDTQYTRVCDVHPTKLLEIFIALTNMPEFEGSMFKQILYKEQWNETKSEDEKSTGREP</sequence>
<dbReference type="AlphaFoldDB" id="A0A9D4LKP5"/>
<accession>A0A9D4LKP5</accession>
<comment type="caution">
    <text evidence="1">The sequence shown here is derived from an EMBL/GenBank/DDBJ whole genome shotgun (WGS) entry which is preliminary data.</text>
</comment>
<keyword evidence="2" id="KW-1185">Reference proteome</keyword>
<gene>
    <name evidence="1" type="ORF">DPMN_102295</name>
</gene>
<name>A0A9D4LKP5_DREPO</name>
<organism evidence="1 2">
    <name type="scientific">Dreissena polymorpha</name>
    <name type="common">Zebra mussel</name>
    <name type="synonym">Mytilus polymorpha</name>
    <dbReference type="NCBI Taxonomy" id="45954"/>
    <lineage>
        <taxon>Eukaryota</taxon>
        <taxon>Metazoa</taxon>
        <taxon>Spiralia</taxon>
        <taxon>Lophotrochozoa</taxon>
        <taxon>Mollusca</taxon>
        <taxon>Bivalvia</taxon>
        <taxon>Autobranchia</taxon>
        <taxon>Heteroconchia</taxon>
        <taxon>Euheterodonta</taxon>
        <taxon>Imparidentia</taxon>
        <taxon>Neoheterodontei</taxon>
        <taxon>Myida</taxon>
        <taxon>Dreissenoidea</taxon>
        <taxon>Dreissenidae</taxon>
        <taxon>Dreissena</taxon>
    </lineage>
</organism>
<evidence type="ECO:0000313" key="2">
    <source>
        <dbReference type="Proteomes" id="UP000828390"/>
    </source>
</evidence>